<dbReference type="InterPro" id="IPR000600">
    <property type="entry name" value="ROK"/>
</dbReference>
<dbReference type="FunCoup" id="A0A4R5DL53">
    <property type="interactions" value="126"/>
</dbReference>
<dbReference type="AlphaFoldDB" id="A0A4R5DL53"/>
<organism evidence="2 3">
    <name type="scientific">Jiangella asiatica</name>
    <dbReference type="NCBI Taxonomy" id="2530372"/>
    <lineage>
        <taxon>Bacteria</taxon>
        <taxon>Bacillati</taxon>
        <taxon>Actinomycetota</taxon>
        <taxon>Actinomycetes</taxon>
        <taxon>Jiangellales</taxon>
        <taxon>Jiangellaceae</taxon>
        <taxon>Jiangella</taxon>
    </lineage>
</organism>
<dbReference type="PANTHER" id="PTHR18964:SF149">
    <property type="entry name" value="BIFUNCTIONAL UDP-N-ACETYLGLUCOSAMINE 2-EPIMERASE_N-ACETYLMANNOSAMINE KINASE"/>
    <property type="match status" value="1"/>
</dbReference>
<reference evidence="2 3" key="1">
    <citation type="submission" date="2019-03" db="EMBL/GenBank/DDBJ databases">
        <title>Draft genome sequences of novel Actinobacteria.</title>
        <authorList>
            <person name="Sahin N."/>
            <person name="Ay H."/>
            <person name="Saygin H."/>
        </authorList>
    </citation>
    <scope>NUCLEOTIDE SEQUENCE [LARGE SCALE GENOMIC DNA]</scope>
    <source>
        <strain evidence="2 3">5K138</strain>
    </source>
</reference>
<dbReference type="Pfam" id="PF00480">
    <property type="entry name" value="ROK"/>
    <property type="match status" value="1"/>
</dbReference>
<dbReference type="PANTHER" id="PTHR18964">
    <property type="entry name" value="ROK (REPRESSOR, ORF, KINASE) FAMILY"/>
    <property type="match status" value="1"/>
</dbReference>
<sequence length="343" mass="34389">MRSAGDPSRSGYESTASRTGGAESAVLALDIGGTKLAVGVVTADGRVHGLIIEPTRRWEGPDAVIARLFDLGDRAVVAAGLGRPVSAVGISCGGPLDSVTGVLISPPHLPGWVDVPLGEMARDRFGVPAYLENDATAAALGEHRFGAARGLRTMIYLTISTGVGGGAVIDGALHRGAAGNGGELGHLMVRPGGRACTCGRHGCLEAYVSGTNIAARAADGVGAGRRTSLSAVDPLTAADVAAAATAGDAFARAIWDETTQVLGQALTDLVNVFEPEMVVLGGGVTRSGAMLLDPVAEIVARDAMPPAAKAARVVLTRLGDVVCVVGAGVVALDALAAAEVDHA</sequence>
<evidence type="ECO:0000256" key="1">
    <source>
        <dbReference type="ARBA" id="ARBA00006479"/>
    </source>
</evidence>
<keyword evidence="3" id="KW-1185">Reference proteome</keyword>
<dbReference type="CDD" id="cd23763">
    <property type="entry name" value="ASKHA_ATPase_ROK"/>
    <property type="match status" value="1"/>
</dbReference>
<accession>A0A4R5DL53</accession>
<name>A0A4R5DL53_9ACTN</name>
<dbReference type="InParanoid" id="A0A4R5DL53"/>
<dbReference type="OrthoDB" id="8772678at2"/>
<dbReference type="SUPFAM" id="SSF53067">
    <property type="entry name" value="Actin-like ATPase domain"/>
    <property type="match status" value="1"/>
</dbReference>
<dbReference type="Gene3D" id="3.30.420.40">
    <property type="match status" value="2"/>
</dbReference>
<evidence type="ECO:0000313" key="2">
    <source>
        <dbReference type="EMBL" id="TDE12711.1"/>
    </source>
</evidence>
<dbReference type="Proteomes" id="UP000294739">
    <property type="component" value="Unassembled WGS sequence"/>
</dbReference>
<protein>
    <submittedName>
        <fullName evidence="2">ROK family protein</fullName>
    </submittedName>
</protein>
<comment type="similarity">
    <text evidence="1">Belongs to the ROK (NagC/XylR) family.</text>
</comment>
<evidence type="ECO:0000313" key="3">
    <source>
        <dbReference type="Proteomes" id="UP000294739"/>
    </source>
</evidence>
<dbReference type="InterPro" id="IPR049874">
    <property type="entry name" value="ROK_cs"/>
</dbReference>
<proteinExistence type="inferred from homology"/>
<dbReference type="EMBL" id="SMKZ01000007">
    <property type="protein sequence ID" value="TDE12711.1"/>
    <property type="molecule type" value="Genomic_DNA"/>
</dbReference>
<dbReference type="InterPro" id="IPR043129">
    <property type="entry name" value="ATPase_NBD"/>
</dbReference>
<comment type="caution">
    <text evidence="2">The sequence shown here is derived from an EMBL/GenBank/DDBJ whole genome shotgun (WGS) entry which is preliminary data.</text>
</comment>
<gene>
    <name evidence="2" type="ORF">E1269_07615</name>
</gene>
<dbReference type="PROSITE" id="PS01125">
    <property type="entry name" value="ROK"/>
    <property type="match status" value="1"/>
</dbReference>